<dbReference type="PROSITE" id="PS51192">
    <property type="entry name" value="HELICASE_ATP_BIND_1"/>
    <property type="match status" value="1"/>
</dbReference>
<dbReference type="InterPro" id="IPR044764">
    <property type="entry name" value="DDX52/Rok1_DEADc"/>
</dbReference>
<sequence length="815" mass="91535">MDAYEISKKLEFGVRYDLKSFHEDAVLFGLLRKPTSTGAKIKIENEQKVDGSVEIKTEPDSEPESESEVIEDDSQKKSLKRKCSEIEDASEANESEFTILDGIKAGADGKILKEKKKKKLMTDELKLKLEQEEINHFRNIHHISVTGAKVPVPIKSFDELRNDYNIGNDIIANMKKCGYEEPTAIQMQALPVMLQNRRILACAPTGSGKTASFLIPIIHQLKGPKSKGFRAIIISPTRELAKQTYRECIRLSEGRDFRIHIISKVNQAAEKYGAKSSQKFDILITTPKRLVYLLSQEPPAIALNNAEWLVVDEADKLFEEGKRGFKEQLDIISKACTNPDLRQGMFSATNTPAVTKWCRHNFKGLVTVTIGSRNSAADTVDQKLLFVGNEQGKLIAFRDLVKEGLTPPVLVFVQSKERAQKLFTELIYDGLNVDLIHSDRTQTQRDNVVQCFREGKIWVLICTELMGRGIDFKGVKLVINYDFPPSAISYIHRIGRTGRAGEKGKAITYFTTQDTENLRSIAAVMRNSGCDIPEYMLALKKKSKRKFKQTNEDNNNDKKNDKKSEKKNEKKIVKKKVKEVQNRLLQIVLIFLDCFGPPPPRGVHKPERETFKSKLTQSTQQDCMVQRVKSTLEVEQHEYCDETLVDGLAVYAPPRLSGIEFSALLANITEEARGKRPLVIAGDFNAWSTEWGCRATRPRAPILLDSLALLDVVLLNTGVVPTFNGRQGSSVVDLTFVSESLAPRVLSWTVSGSYTHSDHQAIVFEIEEAGTSTRPSTRQSCRWNARTLDADRFSAVVSGASWWLSPSIYGRSNAT</sequence>
<dbReference type="SUPFAM" id="SSF56219">
    <property type="entry name" value="DNase I-like"/>
    <property type="match status" value="1"/>
</dbReference>
<dbReference type="Gene3D" id="3.40.50.300">
    <property type="entry name" value="P-loop containing nucleotide triphosphate hydrolases"/>
    <property type="match status" value="2"/>
</dbReference>
<dbReference type="Gene3D" id="3.60.10.10">
    <property type="entry name" value="Endonuclease/exonuclease/phosphatase"/>
    <property type="match status" value="1"/>
</dbReference>
<comment type="similarity">
    <text evidence="9">Belongs to the DEAD box helicase family. DDX52/ROK1 subfamily.</text>
</comment>
<evidence type="ECO:0000256" key="5">
    <source>
        <dbReference type="ARBA" id="ARBA00022806"/>
    </source>
</evidence>
<dbReference type="FunFam" id="3.40.50.300:FF:000759">
    <property type="entry name" value="probable ATP-dependent RNA helicase DDX52"/>
    <property type="match status" value="1"/>
</dbReference>
<keyword evidence="4" id="KW-0378">Hydrolase</keyword>
<dbReference type="Pfam" id="PF00270">
    <property type="entry name" value="DEAD"/>
    <property type="match status" value="1"/>
</dbReference>
<dbReference type="EMBL" id="JBJJXI010000056">
    <property type="protein sequence ID" value="KAL3399251.1"/>
    <property type="molecule type" value="Genomic_DNA"/>
</dbReference>
<reference evidence="15 16" key="1">
    <citation type="journal article" date="2024" name="bioRxiv">
        <title>A reference genome for Trichogramma kaykai: A tiny desert-dwelling parasitoid wasp with competing sex-ratio distorters.</title>
        <authorList>
            <person name="Culotta J."/>
            <person name="Lindsey A.R."/>
        </authorList>
    </citation>
    <scope>NUCLEOTIDE SEQUENCE [LARGE SCALE GENOMIC DNA]</scope>
    <source>
        <strain evidence="15 16">KSX58</strain>
    </source>
</reference>
<dbReference type="Proteomes" id="UP001627154">
    <property type="component" value="Unassembled WGS sequence"/>
</dbReference>
<keyword evidence="6" id="KW-0067">ATP-binding</keyword>
<gene>
    <name evidence="15" type="ORF">TKK_007137</name>
</gene>
<dbReference type="CDD" id="cd17957">
    <property type="entry name" value="DEADc_DDX52"/>
    <property type="match status" value="1"/>
</dbReference>
<dbReference type="InterPro" id="IPR014001">
    <property type="entry name" value="Helicase_ATP-bd"/>
</dbReference>
<evidence type="ECO:0000256" key="7">
    <source>
        <dbReference type="ARBA" id="ARBA00022884"/>
    </source>
</evidence>
<dbReference type="InterPro" id="IPR001650">
    <property type="entry name" value="Helicase_C-like"/>
</dbReference>
<evidence type="ECO:0000256" key="2">
    <source>
        <dbReference type="ARBA" id="ARBA00012552"/>
    </source>
</evidence>
<accession>A0ABD2X394</accession>
<feature type="domain" description="Helicase C-terminal" evidence="14">
    <location>
        <begin position="379"/>
        <end position="540"/>
    </location>
</feature>
<dbReference type="PANTHER" id="PTHR47959:SF15">
    <property type="entry name" value="RNA HELICASE"/>
    <property type="match status" value="1"/>
</dbReference>
<feature type="compositionally biased region" description="Basic and acidic residues" evidence="12">
    <location>
        <begin position="50"/>
        <end position="59"/>
    </location>
</feature>
<dbReference type="InterPro" id="IPR036691">
    <property type="entry name" value="Endo/exonu/phosph_ase_sf"/>
</dbReference>
<dbReference type="GO" id="GO:0005524">
    <property type="term" value="F:ATP binding"/>
    <property type="evidence" value="ECO:0007669"/>
    <property type="project" value="UniProtKB-KW"/>
</dbReference>
<keyword evidence="3" id="KW-0547">Nucleotide-binding</keyword>
<dbReference type="Pfam" id="PF14529">
    <property type="entry name" value="Exo_endo_phos_2"/>
    <property type="match status" value="1"/>
</dbReference>
<evidence type="ECO:0000256" key="3">
    <source>
        <dbReference type="ARBA" id="ARBA00022741"/>
    </source>
</evidence>
<comment type="catalytic activity">
    <reaction evidence="11">
        <text>ATP + H2O = ADP + phosphate + H(+)</text>
        <dbReference type="Rhea" id="RHEA:13065"/>
        <dbReference type="ChEBI" id="CHEBI:15377"/>
        <dbReference type="ChEBI" id="CHEBI:15378"/>
        <dbReference type="ChEBI" id="CHEBI:30616"/>
        <dbReference type="ChEBI" id="CHEBI:43474"/>
        <dbReference type="ChEBI" id="CHEBI:456216"/>
        <dbReference type="EC" id="3.6.4.13"/>
    </reaction>
</comment>
<dbReference type="GO" id="GO:0003723">
    <property type="term" value="F:RNA binding"/>
    <property type="evidence" value="ECO:0007669"/>
    <property type="project" value="UniProtKB-KW"/>
</dbReference>
<feature type="compositionally biased region" description="Acidic residues" evidence="12">
    <location>
        <begin position="60"/>
        <end position="72"/>
    </location>
</feature>
<organism evidence="15 16">
    <name type="scientific">Trichogramma kaykai</name>
    <dbReference type="NCBI Taxonomy" id="54128"/>
    <lineage>
        <taxon>Eukaryota</taxon>
        <taxon>Metazoa</taxon>
        <taxon>Ecdysozoa</taxon>
        <taxon>Arthropoda</taxon>
        <taxon>Hexapoda</taxon>
        <taxon>Insecta</taxon>
        <taxon>Pterygota</taxon>
        <taxon>Neoptera</taxon>
        <taxon>Endopterygota</taxon>
        <taxon>Hymenoptera</taxon>
        <taxon>Apocrita</taxon>
        <taxon>Proctotrupomorpha</taxon>
        <taxon>Chalcidoidea</taxon>
        <taxon>Trichogrammatidae</taxon>
        <taxon>Trichogramma</taxon>
    </lineage>
</organism>
<comment type="subcellular location">
    <subcellularLocation>
        <location evidence="1">Nucleus</location>
        <location evidence="1">Nucleolus</location>
    </subcellularLocation>
</comment>
<dbReference type="GO" id="GO:0016787">
    <property type="term" value="F:hydrolase activity"/>
    <property type="evidence" value="ECO:0007669"/>
    <property type="project" value="UniProtKB-KW"/>
</dbReference>
<evidence type="ECO:0000256" key="6">
    <source>
        <dbReference type="ARBA" id="ARBA00022840"/>
    </source>
</evidence>
<evidence type="ECO:0000256" key="1">
    <source>
        <dbReference type="ARBA" id="ARBA00004604"/>
    </source>
</evidence>
<protein>
    <recommendedName>
        <fullName evidence="10">Probable ATP-dependent RNA helicase DDX52</fullName>
        <ecNumber evidence="2">3.6.4.13</ecNumber>
    </recommendedName>
</protein>
<feature type="region of interest" description="Disordered" evidence="12">
    <location>
        <begin position="50"/>
        <end position="76"/>
    </location>
</feature>
<dbReference type="GO" id="GO:0003724">
    <property type="term" value="F:RNA helicase activity"/>
    <property type="evidence" value="ECO:0007669"/>
    <property type="project" value="UniProtKB-EC"/>
</dbReference>
<dbReference type="Pfam" id="PF00271">
    <property type="entry name" value="Helicase_C"/>
    <property type="match status" value="1"/>
</dbReference>
<keyword evidence="16" id="KW-1185">Reference proteome</keyword>
<dbReference type="GO" id="GO:0006364">
    <property type="term" value="P:rRNA processing"/>
    <property type="evidence" value="ECO:0007669"/>
    <property type="project" value="UniProtKB-KW"/>
</dbReference>
<evidence type="ECO:0000256" key="11">
    <source>
        <dbReference type="ARBA" id="ARBA00047984"/>
    </source>
</evidence>
<keyword evidence="8" id="KW-0539">Nucleus</keyword>
<dbReference type="PANTHER" id="PTHR47959">
    <property type="entry name" value="ATP-DEPENDENT RNA HELICASE RHLE-RELATED"/>
    <property type="match status" value="1"/>
</dbReference>
<feature type="region of interest" description="Disordered" evidence="12">
    <location>
        <begin position="545"/>
        <end position="570"/>
    </location>
</feature>
<dbReference type="InterPro" id="IPR011545">
    <property type="entry name" value="DEAD/DEAH_box_helicase_dom"/>
</dbReference>
<evidence type="ECO:0000256" key="9">
    <source>
        <dbReference type="ARBA" id="ARBA00024355"/>
    </source>
</evidence>
<evidence type="ECO:0000259" key="13">
    <source>
        <dbReference type="PROSITE" id="PS51192"/>
    </source>
</evidence>
<feature type="domain" description="Helicase ATP-binding" evidence="13">
    <location>
        <begin position="190"/>
        <end position="368"/>
    </location>
</feature>
<evidence type="ECO:0000256" key="4">
    <source>
        <dbReference type="ARBA" id="ARBA00022801"/>
    </source>
</evidence>
<feature type="compositionally biased region" description="Basic and acidic residues" evidence="12">
    <location>
        <begin position="549"/>
        <end position="570"/>
    </location>
</feature>
<keyword evidence="7" id="KW-0694">RNA-binding</keyword>
<dbReference type="SUPFAM" id="SSF52540">
    <property type="entry name" value="P-loop containing nucleoside triphosphate hydrolases"/>
    <property type="match status" value="1"/>
</dbReference>
<dbReference type="GO" id="GO:0005730">
    <property type="term" value="C:nucleolus"/>
    <property type="evidence" value="ECO:0007669"/>
    <property type="project" value="UniProtKB-SubCell"/>
</dbReference>
<dbReference type="EC" id="3.6.4.13" evidence="2"/>
<keyword evidence="5" id="KW-0347">Helicase</keyword>
<evidence type="ECO:0000313" key="15">
    <source>
        <dbReference type="EMBL" id="KAL3399251.1"/>
    </source>
</evidence>
<dbReference type="PROSITE" id="PS51194">
    <property type="entry name" value="HELICASE_CTER"/>
    <property type="match status" value="1"/>
</dbReference>
<evidence type="ECO:0000313" key="16">
    <source>
        <dbReference type="Proteomes" id="UP001627154"/>
    </source>
</evidence>
<comment type="caution">
    <text evidence="15">The sequence shown here is derived from an EMBL/GenBank/DDBJ whole genome shotgun (WGS) entry which is preliminary data.</text>
</comment>
<evidence type="ECO:0000256" key="12">
    <source>
        <dbReference type="SAM" id="MobiDB-lite"/>
    </source>
</evidence>
<dbReference type="SMART" id="SM00490">
    <property type="entry name" value="HELICc"/>
    <property type="match status" value="1"/>
</dbReference>
<dbReference type="SMART" id="SM00487">
    <property type="entry name" value="DEXDc"/>
    <property type="match status" value="1"/>
</dbReference>
<dbReference type="InterPro" id="IPR005135">
    <property type="entry name" value="Endo/exonuclease/phosphatase"/>
</dbReference>
<name>A0ABD2X394_9HYME</name>
<dbReference type="AlphaFoldDB" id="A0ABD2X394"/>
<dbReference type="PROSITE" id="PS00039">
    <property type="entry name" value="DEAD_ATP_HELICASE"/>
    <property type="match status" value="1"/>
</dbReference>
<dbReference type="CDD" id="cd18787">
    <property type="entry name" value="SF2_C_DEAD"/>
    <property type="match status" value="1"/>
</dbReference>
<proteinExistence type="inferred from homology"/>
<dbReference type="InterPro" id="IPR000629">
    <property type="entry name" value="RNA-helicase_DEAD-box_CS"/>
</dbReference>
<evidence type="ECO:0000256" key="10">
    <source>
        <dbReference type="ARBA" id="ARBA00044533"/>
    </source>
</evidence>
<dbReference type="InterPro" id="IPR050079">
    <property type="entry name" value="DEAD_box_RNA_helicase"/>
</dbReference>
<evidence type="ECO:0000259" key="14">
    <source>
        <dbReference type="PROSITE" id="PS51194"/>
    </source>
</evidence>
<dbReference type="InterPro" id="IPR027417">
    <property type="entry name" value="P-loop_NTPase"/>
</dbReference>
<evidence type="ECO:0000256" key="8">
    <source>
        <dbReference type="ARBA" id="ARBA00023242"/>
    </source>
</evidence>